<evidence type="ECO:0000313" key="3">
    <source>
        <dbReference type="Proteomes" id="UP000324222"/>
    </source>
</evidence>
<dbReference type="Proteomes" id="UP000324222">
    <property type="component" value="Unassembled WGS sequence"/>
</dbReference>
<organism evidence="2 3">
    <name type="scientific">Portunus trituberculatus</name>
    <name type="common">Swimming crab</name>
    <name type="synonym">Neptunus trituberculatus</name>
    <dbReference type="NCBI Taxonomy" id="210409"/>
    <lineage>
        <taxon>Eukaryota</taxon>
        <taxon>Metazoa</taxon>
        <taxon>Ecdysozoa</taxon>
        <taxon>Arthropoda</taxon>
        <taxon>Crustacea</taxon>
        <taxon>Multicrustacea</taxon>
        <taxon>Malacostraca</taxon>
        <taxon>Eumalacostraca</taxon>
        <taxon>Eucarida</taxon>
        <taxon>Decapoda</taxon>
        <taxon>Pleocyemata</taxon>
        <taxon>Brachyura</taxon>
        <taxon>Eubrachyura</taxon>
        <taxon>Portunoidea</taxon>
        <taxon>Portunidae</taxon>
        <taxon>Portuninae</taxon>
        <taxon>Portunus</taxon>
    </lineage>
</organism>
<evidence type="ECO:0000256" key="1">
    <source>
        <dbReference type="SAM" id="MobiDB-lite"/>
    </source>
</evidence>
<accession>A0A5B7CXC7</accession>
<evidence type="ECO:0000313" key="2">
    <source>
        <dbReference type="EMBL" id="MPC13695.1"/>
    </source>
</evidence>
<keyword evidence="3" id="KW-1185">Reference proteome</keyword>
<name>A0A5B7CXC7_PORTR</name>
<gene>
    <name evidence="2" type="ORF">E2C01_006439</name>
</gene>
<feature type="region of interest" description="Disordered" evidence="1">
    <location>
        <begin position="1"/>
        <end position="21"/>
    </location>
</feature>
<dbReference type="EMBL" id="VSRR010000299">
    <property type="protein sequence ID" value="MPC13695.1"/>
    <property type="molecule type" value="Genomic_DNA"/>
</dbReference>
<protein>
    <submittedName>
        <fullName evidence="2">Uncharacterized protein</fullName>
    </submittedName>
</protein>
<comment type="caution">
    <text evidence="2">The sequence shown here is derived from an EMBL/GenBank/DDBJ whole genome shotgun (WGS) entry which is preliminary data.</text>
</comment>
<proteinExistence type="predicted"/>
<dbReference type="AlphaFoldDB" id="A0A5B7CXC7"/>
<reference evidence="2 3" key="1">
    <citation type="submission" date="2019-05" db="EMBL/GenBank/DDBJ databases">
        <title>Another draft genome of Portunus trituberculatus and its Hox gene families provides insights of decapod evolution.</title>
        <authorList>
            <person name="Jeong J.-H."/>
            <person name="Song I."/>
            <person name="Kim S."/>
            <person name="Choi T."/>
            <person name="Kim D."/>
            <person name="Ryu S."/>
            <person name="Kim W."/>
        </authorList>
    </citation>
    <scope>NUCLEOTIDE SEQUENCE [LARGE SCALE GENOMIC DNA]</scope>
    <source>
        <tissue evidence="2">Muscle</tissue>
    </source>
</reference>
<sequence>MVGHRHCLSSPRSAPTKKPGLSRGITCRLDFILIIIAAPPSLRSADCSRTATAPTACRPHRYGLYRTPALPPVYPPALTDAAPQLSRSS</sequence>